<evidence type="ECO:0000313" key="5">
    <source>
        <dbReference type="EMBL" id="MBE9239145.1"/>
    </source>
</evidence>
<gene>
    <name evidence="5" type="ORF">IQ227_24805</name>
</gene>
<evidence type="ECO:0000256" key="1">
    <source>
        <dbReference type="ARBA" id="ARBA00022737"/>
    </source>
</evidence>
<feature type="repeat" description="TPR" evidence="3">
    <location>
        <begin position="357"/>
        <end position="390"/>
    </location>
</feature>
<organism evidence="5 6">
    <name type="scientific">Sphaerospermopsis aphanizomenoides LEGE 00250</name>
    <dbReference type="NCBI Taxonomy" id="2777972"/>
    <lineage>
        <taxon>Bacteria</taxon>
        <taxon>Bacillati</taxon>
        <taxon>Cyanobacteriota</taxon>
        <taxon>Cyanophyceae</taxon>
        <taxon>Nostocales</taxon>
        <taxon>Aphanizomenonaceae</taxon>
        <taxon>Sphaerospermopsis</taxon>
        <taxon>Sphaerospermopsis aphanizomenoides</taxon>
    </lineage>
</organism>
<proteinExistence type="predicted"/>
<feature type="repeat" description="TPR" evidence="3">
    <location>
        <begin position="527"/>
        <end position="560"/>
    </location>
</feature>
<dbReference type="SUPFAM" id="SSF48452">
    <property type="entry name" value="TPR-like"/>
    <property type="match status" value="2"/>
</dbReference>
<keyword evidence="1" id="KW-0677">Repeat</keyword>
<dbReference type="SMART" id="SM00028">
    <property type="entry name" value="TPR"/>
    <property type="match status" value="8"/>
</dbReference>
<dbReference type="Pfam" id="PF13432">
    <property type="entry name" value="TPR_16"/>
    <property type="match status" value="2"/>
</dbReference>
<dbReference type="InterPro" id="IPR051685">
    <property type="entry name" value="Ycf3/AcsC/BcsC/TPR_MFPF"/>
</dbReference>
<dbReference type="InterPro" id="IPR019734">
    <property type="entry name" value="TPR_rpt"/>
</dbReference>
<protein>
    <submittedName>
        <fullName evidence="5">Tetratricopeptide repeat protein</fullName>
    </submittedName>
</protein>
<dbReference type="RefSeq" id="WP_193944341.1">
    <property type="nucleotide sequence ID" value="NZ_JADEWB010000275.1"/>
</dbReference>
<dbReference type="PROSITE" id="PS50005">
    <property type="entry name" value="TPR"/>
    <property type="match status" value="7"/>
</dbReference>
<dbReference type="PANTHER" id="PTHR44943:SF8">
    <property type="entry name" value="TPR REPEAT-CONTAINING PROTEIN MJ0263"/>
    <property type="match status" value="1"/>
</dbReference>
<dbReference type="Pfam" id="PF13181">
    <property type="entry name" value="TPR_8"/>
    <property type="match status" value="1"/>
</dbReference>
<evidence type="ECO:0000259" key="4">
    <source>
        <dbReference type="Pfam" id="PF12770"/>
    </source>
</evidence>
<feature type="repeat" description="TPR" evidence="3">
    <location>
        <begin position="459"/>
        <end position="492"/>
    </location>
</feature>
<evidence type="ECO:0000256" key="2">
    <source>
        <dbReference type="ARBA" id="ARBA00022803"/>
    </source>
</evidence>
<keyword evidence="2 3" id="KW-0802">TPR repeat</keyword>
<sequence>MWQMLRWLLQWLNNLFKYPFGSRRTHEFNGDEVSMVEKSLPELTNADLEVLFNELLEGVHQARGQQWALKYLQRMEPRITVERWIDWLLIFAEKLLSSPAPNSKIATRMVQLGELNIGKVGELASEIGIQLLSREFLAQNLPQNLQTTPQPAAVAATPPVEPYLETPGQGLLRDLGEQLWQYEQKETVDIAPDIAPHIAPVSMRLEESWPSNLQHLSDQNAVAEISEAVIYEFAAEEYPQTLEEKVEEVVASPLAENWDQSLTNLQPQVAQTLDELVVRLEQSTSLVQQLASELALRDAYGGQSQRPAITQRPSFQLTVTNQSEILFYQGLQQAKSGDLLGSLAFYSQAIKLQPESYEYWFNQGLTLFHLQRFEEAIAAYDQAISLKSDFSKAWYNRGGVLGELGDFDGAIASFDQAIEFKSEYQEAWASRGLALLKLGLIWEAISSYDQALKLQPQDQETWYYRGVALGVGEQFEEAIASYDQALEIQPDYHEVWIDRGVVLFNLKRWSEAIESWDEALAIQSDFYLAWYNRGIALENLGRREESIKSYQQAITIKPDFHLAWYNQAVALFYLGRLTEAISCYDSALEIKLDYWEAWLGRALAVGNVVNNKASLSLLSSIAKSHPTLNQRGYEGKIATYEEGLKHLRPDTHPEGWGRLHLAMGNTHYEHGKKQPSPRYYWQQALTEYQQALLTLTYEDFAELHLEVLQAVTKVFVALGETETAQELQKQGLDLLQQLLNQSTCSEQNKKQLALKFPGFIQLGVDLAVNAGDLVEAWEIAEHGKNTCLKLQLSGGSNEIYSPNYQEIQQLLNPQTAVIYWHLSPVALHTFIIKHEAPSPLLLLTPIQDVEVIPEAVKRLVEFENWLEFWQKEYQEYCQNQDLENPLENSWCVDMEGRLLNLRNILNISTIIQELEGITNLILIPHRDLHKLPLHVLFSLAQPDVNYTIHYLPSIQTGLDLNTDGLSNWQQQKFLSVENIKPAVNEEIQQEIQFVDFAAAVVRQMFDNSQHIQGSQATKDNLENALAADYNILHFTGHAVNNLSEVAKSALVLADEDKLTLSEISQQTFSNYNLFTLTNTENVSHNIQSISSEYVGLTTGLLNSGVPYVLSTLWNVESSASALVIIEFYNRLLFHHSPVTALAEATTWLKEITVAELITEYENLLNNLQPEELKLRDFVTMQIDKHRQLSPQQQPYNHPYYWAGFIIAGCN</sequence>
<feature type="repeat" description="TPR" evidence="3">
    <location>
        <begin position="493"/>
        <end position="526"/>
    </location>
</feature>
<dbReference type="Gene3D" id="1.25.40.10">
    <property type="entry name" value="Tetratricopeptide repeat domain"/>
    <property type="match status" value="3"/>
</dbReference>
<dbReference type="PANTHER" id="PTHR44943">
    <property type="entry name" value="CELLULOSE SYNTHASE OPERON PROTEIN C"/>
    <property type="match status" value="1"/>
</dbReference>
<dbReference type="InterPro" id="IPR011990">
    <property type="entry name" value="TPR-like_helical_dom_sf"/>
</dbReference>
<dbReference type="Proteomes" id="UP000606776">
    <property type="component" value="Unassembled WGS sequence"/>
</dbReference>
<feature type="domain" description="CHAT" evidence="4">
    <location>
        <begin position="909"/>
        <end position="1208"/>
    </location>
</feature>
<evidence type="ECO:0000313" key="6">
    <source>
        <dbReference type="Proteomes" id="UP000606776"/>
    </source>
</evidence>
<dbReference type="PROSITE" id="PS50293">
    <property type="entry name" value="TPR_REGION"/>
    <property type="match status" value="1"/>
</dbReference>
<keyword evidence="6" id="KW-1185">Reference proteome</keyword>
<accession>A0ABR9VP22</accession>
<name>A0ABR9VP22_9CYAN</name>
<feature type="repeat" description="TPR" evidence="3">
    <location>
        <begin position="391"/>
        <end position="424"/>
    </location>
</feature>
<feature type="repeat" description="TPR" evidence="3">
    <location>
        <begin position="425"/>
        <end position="458"/>
    </location>
</feature>
<dbReference type="Pfam" id="PF12770">
    <property type="entry name" value="CHAT"/>
    <property type="match status" value="1"/>
</dbReference>
<evidence type="ECO:0000256" key="3">
    <source>
        <dbReference type="PROSITE-ProRule" id="PRU00339"/>
    </source>
</evidence>
<feature type="repeat" description="TPR" evidence="3">
    <location>
        <begin position="323"/>
        <end position="356"/>
    </location>
</feature>
<dbReference type="EMBL" id="JADEWB010000275">
    <property type="protein sequence ID" value="MBE9239145.1"/>
    <property type="molecule type" value="Genomic_DNA"/>
</dbReference>
<comment type="caution">
    <text evidence="5">The sequence shown here is derived from an EMBL/GenBank/DDBJ whole genome shotgun (WGS) entry which is preliminary data.</text>
</comment>
<reference evidence="5 6" key="1">
    <citation type="submission" date="2020-10" db="EMBL/GenBank/DDBJ databases">
        <authorList>
            <person name="Castelo-Branco R."/>
            <person name="Eusebio N."/>
            <person name="Adriana R."/>
            <person name="Vieira A."/>
            <person name="Brugerolle De Fraissinette N."/>
            <person name="Rezende De Castro R."/>
            <person name="Schneider M.P."/>
            <person name="Vasconcelos V."/>
            <person name="Leao P.N."/>
        </authorList>
    </citation>
    <scope>NUCLEOTIDE SEQUENCE [LARGE SCALE GENOMIC DNA]</scope>
    <source>
        <strain evidence="5 6">LEGE 00250</strain>
    </source>
</reference>
<dbReference type="InterPro" id="IPR024983">
    <property type="entry name" value="CHAT_dom"/>
</dbReference>
<dbReference type="Pfam" id="PF00515">
    <property type="entry name" value="TPR_1"/>
    <property type="match status" value="2"/>
</dbReference>